<proteinExistence type="predicted"/>
<dbReference type="AlphaFoldDB" id="A0A1B6Q3I6"/>
<organism evidence="1 2">
    <name type="scientific">Sorghum bicolor</name>
    <name type="common">Sorghum</name>
    <name type="synonym">Sorghum vulgare</name>
    <dbReference type="NCBI Taxonomy" id="4558"/>
    <lineage>
        <taxon>Eukaryota</taxon>
        <taxon>Viridiplantae</taxon>
        <taxon>Streptophyta</taxon>
        <taxon>Embryophyta</taxon>
        <taxon>Tracheophyta</taxon>
        <taxon>Spermatophyta</taxon>
        <taxon>Magnoliopsida</taxon>
        <taxon>Liliopsida</taxon>
        <taxon>Poales</taxon>
        <taxon>Poaceae</taxon>
        <taxon>PACMAD clade</taxon>
        <taxon>Panicoideae</taxon>
        <taxon>Andropogonodae</taxon>
        <taxon>Andropogoneae</taxon>
        <taxon>Sorghinae</taxon>
        <taxon>Sorghum</taxon>
    </lineage>
</organism>
<dbReference type="EMBL" id="CM000762">
    <property type="protein sequence ID" value="KXG32472.1"/>
    <property type="molecule type" value="Genomic_DNA"/>
</dbReference>
<dbReference type="InParanoid" id="A0A1B6Q3I6"/>
<keyword evidence="2" id="KW-1185">Reference proteome</keyword>
<dbReference type="Gramene" id="KXG32472">
    <property type="protein sequence ID" value="KXG32472"/>
    <property type="gene ID" value="SORBI_3003G159300"/>
</dbReference>
<reference evidence="1 2" key="1">
    <citation type="journal article" date="2009" name="Nature">
        <title>The Sorghum bicolor genome and the diversification of grasses.</title>
        <authorList>
            <person name="Paterson A.H."/>
            <person name="Bowers J.E."/>
            <person name="Bruggmann R."/>
            <person name="Dubchak I."/>
            <person name="Grimwood J."/>
            <person name="Gundlach H."/>
            <person name="Haberer G."/>
            <person name="Hellsten U."/>
            <person name="Mitros T."/>
            <person name="Poliakov A."/>
            <person name="Schmutz J."/>
            <person name="Spannagl M."/>
            <person name="Tang H."/>
            <person name="Wang X."/>
            <person name="Wicker T."/>
            <person name="Bharti A.K."/>
            <person name="Chapman J."/>
            <person name="Feltus F.A."/>
            <person name="Gowik U."/>
            <person name="Grigoriev I.V."/>
            <person name="Lyons E."/>
            <person name="Maher C.A."/>
            <person name="Martis M."/>
            <person name="Narechania A."/>
            <person name="Otillar R.P."/>
            <person name="Penning B.W."/>
            <person name="Salamov A.A."/>
            <person name="Wang Y."/>
            <person name="Zhang L."/>
            <person name="Carpita N.C."/>
            <person name="Freeling M."/>
            <person name="Gingle A.R."/>
            <person name="Hash C.T."/>
            <person name="Keller B."/>
            <person name="Klein P."/>
            <person name="Kresovich S."/>
            <person name="McCann M.C."/>
            <person name="Ming R."/>
            <person name="Peterson D.G."/>
            <person name="Mehboob-ur-Rahman"/>
            <person name="Ware D."/>
            <person name="Westhoff P."/>
            <person name="Mayer K.F."/>
            <person name="Messing J."/>
            <person name="Rokhsar D.S."/>
        </authorList>
    </citation>
    <scope>NUCLEOTIDE SEQUENCE [LARGE SCALE GENOMIC DNA]</scope>
    <source>
        <strain evidence="2">cv. BTx623</strain>
    </source>
</reference>
<reference evidence="2" key="2">
    <citation type="journal article" date="2018" name="Plant J.">
        <title>The Sorghum bicolor reference genome: improved assembly, gene annotations, a transcriptome atlas, and signatures of genome organization.</title>
        <authorList>
            <person name="McCormick R.F."/>
            <person name="Truong S.K."/>
            <person name="Sreedasyam A."/>
            <person name="Jenkins J."/>
            <person name="Shu S."/>
            <person name="Sims D."/>
            <person name="Kennedy M."/>
            <person name="Amirebrahimi M."/>
            <person name="Weers B.D."/>
            <person name="McKinley B."/>
            <person name="Mattison A."/>
            <person name="Morishige D.T."/>
            <person name="Grimwood J."/>
            <person name="Schmutz J."/>
            <person name="Mullet J.E."/>
        </authorList>
    </citation>
    <scope>NUCLEOTIDE SEQUENCE [LARGE SCALE GENOMIC DNA]</scope>
    <source>
        <strain evidence="2">cv. BTx623</strain>
    </source>
</reference>
<evidence type="ECO:0000313" key="1">
    <source>
        <dbReference type="EMBL" id="KXG32472.1"/>
    </source>
</evidence>
<dbReference type="Proteomes" id="UP000000768">
    <property type="component" value="Chromosome 3"/>
</dbReference>
<sequence>MDFSFQESKRCTCILGQFFDPFMGRDELERLLHELEQSVVFKMYFVPGRGHINLWTACVI</sequence>
<gene>
    <name evidence="1" type="ORF">SORBI_3003G159300</name>
</gene>
<name>A0A1B6Q3I6_SORBI</name>
<accession>A0A1B6Q3I6</accession>
<protein>
    <submittedName>
        <fullName evidence="1">Uncharacterized protein</fullName>
    </submittedName>
</protein>
<evidence type="ECO:0000313" key="2">
    <source>
        <dbReference type="Proteomes" id="UP000000768"/>
    </source>
</evidence>